<dbReference type="InterPro" id="IPR036910">
    <property type="entry name" value="HMG_box_dom_sf"/>
</dbReference>
<organism evidence="6 7">
    <name type="scientific">Polyporus arcularius HHB13444</name>
    <dbReference type="NCBI Taxonomy" id="1314778"/>
    <lineage>
        <taxon>Eukaryota</taxon>
        <taxon>Fungi</taxon>
        <taxon>Dikarya</taxon>
        <taxon>Basidiomycota</taxon>
        <taxon>Agaricomycotina</taxon>
        <taxon>Agaricomycetes</taxon>
        <taxon>Polyporales</taxon>
        <taxon>Polyporaceae</taxon>
        <taxon>Polyporus</taxon>
    </lineage>
</organism>
<evidence type="ECO:0000256" key="1">
    <source>
        <dbReference type="ARBA" id="ARBA00023125"/>
    </source>
</evidence>
<name>A0A5C3Q1Y9_9APHY</name>
<dbReference type="SMART" id="SM00398">
    <property type="entry name" value="HMG"/>
    <property type="match status" value="1"/>
</dbReference>
<dbReference type="CDD" id="cd01389">
    <property type="entry name" value="HMG-box_ROX1-like"/>
    <property type="match status" value="1"/>
</dbReference>
<evidence type="ECO:0000256" key="4">
    <source>
        <dbReference type="SAM" id="MobiDB-lite"/>
    </source>
</evidence>
<dbReference type="GO" id="GO:0000978">
    <property type="term" value="F:RNA polymerase II cis-regulatory region sequence-specific DNA binding"/>
    <property type="evidence" value="ECO:0007669"/>
    <property type="project" value="TreeGrafter"/>
</dbReference>
<keyword evidence="7" id="KW-1185">Reference proteome</keyword>
<accession>A0A5C3Q1Y9</accession>
<feature type="non-terminal residue" evidence="6">
    <location>
        <position position="97"/>
    </location>
</feature>
<feature type="region of interest" description="Disordered" evidence="4">
    <location>
        <begin position="1"/>
        <end position="29"/>
    </location>
</feature>
<keyword evidence="3" id="KW-0539">Nucleus</keyword>
<dbReference type="InParanoid" id="A0A5C3Q1Y9"/>
<dbReference type="GO" id="GO:0005634">
    <property type="term" value="C:nucleus"/>
    <property type="evidence" value="ECO:0007669"/>
    <property type="project" value="UniProtKB-UniRule"/>
</dbReference>
<protein>
    <recommendedName>
        <fullName evidence="5">HMG box domain-containing protein</fullName>
    </recommendedName>
</protein>
<feature type="compositionally biased region" description="Low complexity" evidence="4">
    <location>
        <begin position="1"/>
        <end position="11"/>
    </location>
</feature>
<proteinExistence type="predicted"/>
<dbReference type="EMBL" id="ML210998">
    <property type="protein sequence ID" value="TFK92453.1"/>
    <property type="molecule type" value="Genomic_DNA"/>
</dbReference>
<reference evidence="6 7" key="1">
    <citation type="journal article" date="2019" name="Nat. Ecol. Evol.">
        <title>Megaphylogeny resolves global patterns of mushroom evolution.</title>
        <authorList>
            <person name="Varga T."/>
            <person name="Krizsan K."/>
            <person name="Foldi C."/>
            <person name="Dima B."/>
            <person name="Sanchez-Garcia M."/>
            <person name="Sanchez-Ramirez S."/>
            <person name="Szollosi G.J."/>
            <person name="Szarkandi J.G."/>
            <person name="Papp V."/>
            <person name="Albert L."/>
            <person name="Andreopoulos W."/>
            <person name="Angelini C."/>
            <person name="Antonin V."/>
            <person name="Barry K.W."/>
            <person name="Bougher N.L."/>
            <person name="Buchanan P."/>
            <person name="Buyck B."/>
            <person name="Bense V."/>
            <person name="Catcheside P."/>
            <person name="Chovatia M."/>
            <person name="Cooper J."/>
            <person name="Damon W."/>
            <person name="Desjardin D."/>
            <person name="Finy P."/>
            <person name="Geml J."/>
            <person name="Haridas S."/>
            <person name="Hughes K."/>
            <person name="Justo A."/>
            <person name="Karasinski D."/>
            <person name="Kautmanova I."/>
            <person name="Kiss B."/>
            <person name="Kocsube S."/>
            <person name="Kotiranta H."/>
            <person name="LaButti K.M."/>
            <person name="Lechner B.E."/>
            <person name="Liimatainen K."/>
            <person name="Lipzen A."/>
            <person name="Lukacs Z."/>
            <person name="Mihaltcheva S."/>
            <person name="Morgado L.N."/>
            <person name="Niskanen T."/>
            <person name="Noordeloos M.E."/>
            <person name="Ohm R.A."/>
            <person name="Ortiz-Santana B."/>
            <person name="Ovrebo C."/>
            <person name="Racz N."/>
            <person name="Riley R."/>
            <person name="Savchenko A."/>
            <person name="Shiryaev A."/>
            <person name="Soop K."/>
            <person name="Spirin V."/>
            <person name="Szebenyi C."/>
            <person name="Tomsovsky M."/>
            <person name="Tulloss R.E."/>
            <person name="Uehling J."/>
            <person name="Grigoriev I.V."/>
            <person name="Vagvolgyi C."/>
            <person name="Papp T."/>
            <person name="Martin F.M."/>
            <person name="Miettinen O."/>
            <person name="Hibbett D.S."/>
            <person name="Nagy L.G."/>
        </authorList>
    </citation>
    <scope>NUCLEOTIDE SEQUENCE [LARGE SCALE GENOMIC DNA]</scope>
    <source>
        <strain evidence="6 7">HHB13444</strain>
    </source>
</reference>
<feature type="compositionally biased region" description="Basic residues" evidence="4">
    <location>
        <begin position="15"/>
        <end position="24"/>
    </location>
</feature>
<dbReference type="PROSITE" id="PS50118">
    <property type="entry name" value="HMG_BOX_2"/>
    <property type="match status" value="1"/>
</dbReference>
<dbReference type="PANTHER" id="PTHR10270:SF161">
    <property type="entry name" value="SEX-DETERMINING REGION Y PROTEIN"/>
    <property type="match status" value="1"/>
</dbReference>
<evidence type="ECO:0000313" key="7">
    <source>
        <dbReference type="Proteomes" id="UP000308197"/>
    </source>
</evidence>
<dbReference type="GO" id="GO:0030154">
    <property type="term" value="P:cell differentiation"/>
    <property type="evidence" value="ECO:0007669"/>
    <property type="project" value="TreeGrafter"/>
</dbReference>
<keyword evidence="1 3" id="KW-0238">DNA-binding</keyword>
<evidence type="ECO:0000256" key="3">
    <source>
        <dbReference type="PROSITE-ProRule" id="PRU00267"/>
    </source>
</evidence>
<evidence type="ECO:0000259" key="5">
    <source>
        <dbReference type="PROSITE" id="PS50118"/>
    </source>
</evidence>
<dbReference type="Gene3D" id="1.10.30.10">
    <property type="entry name" value="High mobility group box domain"/>
    <property type="match status" value="1"/>
</dbReference>
<dbReference type="AlphaFoldDB" id="A0A5C3Q1Y9"/>
<dbReference type="Proteomes" id="UP000308197">
    <property type="component" value="Unassembled WGS sequence"/>
</dbReference>
<feature type="domain" description="HMG box" evidence="5">
    <location>
        <begin position="24"/>
        <end position="94"/>
    </location>
</feature>
<sequence>MARTSSSASAGSDRRSKKNTKGHIPRPPNSFIIFRSVRCKEMKKDKSKPVKTQRLISAEISHQWRQLPEYVKDHWRYLAKLAKEEHERKFPGYQYKP</sequence>
<gene>
    <name evidence="6" type="ORF">K466DRAFT_480545</name>
</gene>
<dbReference type="Pfam" id="PF00505">
    <property type="entry name" value="HMG_box"/>
    <property type="match status" value="1"/>
</dbReference>
<dbReference type="STRING" id="1314778.A0A5C3Q1Y9"/>
<evidence type="ECO:0000313" key="6">
    <source>
        <dbReference type="EMBL" id="TFK92453.1"/>
    </source>
</evidence>
<dbReference type="InterPro" id="IPR009071">
    <property type="entry name" value="HMG_box_dom"/>
</dbReference>
<dbReference type="GO" id="GO:0001228">
    <property type="term" value="F:DNA-binding transcription activator activity, RNA polymerase II-specific"/>
    <property type="evidence" value="ECO:0007669"/>
    <property type="project" value="TreeGrafter"/>
</dbReference>
<dbReference type="InterPro" id="IPR050140">
    <property type="entry name" value="SRY-related_HMG-box_TF-like"/>
</dbReference>
<feature type="DNA-binding region" description="HMG box" evidence="3">
    <location>
        <begin position="24"/>
        <end position="94"/>
    </location>
</feature>
<evidence type="ECO:0000256" key="2">
    <source>
        <dbReference type="ARBA" id="ARBA00023163"/>
    </source>
</evidence>
<dbReference type="SUPFAM" id="SSF47095">
    <property type="entry name" value="HMG-box"/>
    <property type="match status" value="1"/>
</dbReference>
<keyword evidence="2" id="KW-0804">Transcription</keyword>
<dbReference type="PANTHER" id="PTHR10270">
    <property type="entry name" value="SOX TRANSCRIPTION FACTOR"/>
    <property type="match status" value="1"/>
</dbReference>